<dbReference type="AlphaFoldDB" id="A0A178ML12"/>
<dbReference type="Proteomes" id="UP000078543">
    <property type="component" value="Unassembled WGS sequence"/>
</dbReference>
<proteinExistence type="predicted"/>
<accession>A0A178ML12</accession>
<dbReference type="EMBL" id="LWQU01000149">
    <property type="protein sequence ID" value="OAN49422.1"/>
    <property type="molecule type" value="Genomic_DNA"/>
</dbReference>
<keyword evidence="2" id="KW-1185">Reference proteome</keyword>
<dbReference type="RefSeq" id="WP_068501642.1">
    <property type="nucleotide sequence ID" value="NZ_LWQU01000149.1"/>
</dbReference>
<reference evidence="1 2" key="1">
    <citation type="submission" date="2016-04" db="EMBL/GenBank/DDBJ databases">
        <title>Draft genome sequence of freshwater magnetotactic bacteria Magnetospirillum marisnigri SP-1 and Magnetospirillum moscoviense BB-1.</title>
        <authorList>
            <person name="Koziaeva V."/>
            <person name="Dziuba M.V."/>
            <person name="Ivanov T.M."/>
            <person name="Kuznetsov B."/>
            <person name="Grouzdev D.S."/>
        </authorList>
    </citation>
    <scope>NUCLEOTIDE SEQUENCE [LARGE SCALE GENOMIC DNA]</scope>
    <source>
        <strain evidence="1 2">BB-1</strain>
    </source>
</reference>
<evidence type="ECO:0000313" key="2">
    <source>
        <dbReference type="Proteomes" id="UP000078543"/>
    </source>
</evidence>
<evidence type="ECO:0000313" key="1">
    <source>
        <dbReference type="EMBL" id="OAN49422.1"/>
    </source>
</evidence>
<gene>
    <name evidence="1" type="ORF">A6A05_13825</name>
</gene>
<sequence>MTHMIPELRELGEHLEAEAEGRPFDRRRAHVLAHRIAERHPDIRKTMNLLVERLGEERV</sequence>
<name>A0A178ML12_9PROT</name>
<protein>
    <submittedName>
        <fullName evidence="1">Uncharacterized protein</fullName>
    </submittedName>
</protein>
<organism evidence="1 2">
    <name type="scientific">Magnetospirillum moscoviense</name>
    <dbReference type="NCBI Taxonomy" id="1437059"/>
    <lineage>
        <taxon>Bacteria</taxon>
        <taxon>Pseudomonadati</taxon>
        <taxon>Pseudomonadota</taxon>
        <taxon>Alphaproteobacteria</taxon>
        <taxon>Rhodospirillales</taxon>
        <taxon>Rhodospirillaceae</taxon>
        <taxon>Magnetospirillum</taxon>
    </lineage>
</organism>
<comment type="caution">
    <text evidence="1">The sequence shown here is derived from an EMBL/GenBank/DDBJ whole genome shotgun (WGS) entry which is preliminary data.</text>
</comment>